<dbReference type="AlphaFoldDB" id="A0A3D8J235"/>
<evidence type="ECO:0000313" key="1">
    <source>
        <dbReference type="EMBL" id="RDU70821.1"/>
    </source>
</evidence>
<dbReference type="RefSeq" id="WP_115569566.1">
    <property type="nucleotide sequence ID" value="NZ_NXLV01000006.1"/>
</dbReference>
<name>A0A3D8J235_9HELI</name>
<reference evidence="1 2" key="1">
    <citation type="submission" date="2018-04" db="EMBL/GenBank/DDBJ databases">
        <title>Novel Campyloabacter and Helicobacter Species and Strains.</title>
        <authorList>
            <person name="Mannion A.J."/>
            <person name="Shen Z."/>
            <person name="Fox J.G."/>
        </authorList>
    </citation>
    <scope>NUCLEOTIDE SEQUENCE [LARGE SCALE GENOMIC DNA]</scope>
    <source>
        <strain evidence="1 2">MIT 04-9366</strain>
    </source>
</reference>
<comment type="caution">
    <text evidence="1">The sequence shown here is derived from an EMBL/GenBank/DDBJ whole genome shotgun (WGS) entry which is preliminary data.</text>
</comment>
<accession>A0A3D8J235</accession>
<dbReference type="EMBL" id="NXLV01000006">
    <property type="protein sequence ID" value="RDU70821.1"/>
    <property type="molecule type" value="Genomic_DNA"/>
</dbReference>
<dbReference type="Proteomes" id="UP000257045">
    <property type="component" value="Unassembled WGS sequence"/>
</dbReference>
<organism evidence="1 2">
    <name type="scientific">Helicobacter brantae</name>
    <dbReference type="NCBI Taxonomy" id="375927"/>
    <lineage>
        <taxon>Bacteria</taxon>
        <taxon>Pseudomonadati</taxon>
        <taxon>Campylobacterota</taxon>
        <taxon>Epsilonproteobacteria</taxon>
        <taxon>Campylobacterales</taxon>
        <taxon>Helicobacteraceae</taxon>
        <taxon>Helicobacter</taxon>
    </lineage>
</organism>
<gene>
    <name evidence="1" type="ORF">CQA58_04680</name>
</gene>
<sequence length="119" mass="13979">MSDRLLLVEELDVEYGDQIFGSYDIEGIQKYLEKLRAFGVNSWEASEIYAGLMIAFEIDADDFGAFYKSYIQSMQYQEDREEEEELSEEEIEVSHKIYELLEKNPNYINSRGYIAIAYI</sequence>
<proteinExistence type="predicted"/>
<evidence type="ECO:0000313" key="2">
    <source>
        <dbReference type="Proteomes" id="UP000257045"/>
    </source>
</evidence>
<keyword evidence="2" id="KW-1185">Reference proteome</keyword>
<protein>
    <submittedName>
        <fullName evidence="1">Uncharacterized protein</fullName>
    </submittedName>
</protein>